<dbReference type="Proteomes" id="UP000242474">
    <property type="component" value="Unassembled WGS sequence"/>
</dbReference>
<evidence type="ECO:0000256" key="1">
    <source>
        <dbReference type="SAM" id="MobiDB-lite"/>
    </source>
</evidence>
<dbReference type="OrthoDB" id="21617at2759"/>
<dbReference type="EMBL" id="KZ303486">
    <property type="protein sequence ID" value="PIA19683.1"/>
    <property type="molecule type" value="Genomic_DNA"/>
</dbReference>
<accession>A0A2G5BL01</accession>
<keyword evidence="3" id="KW-1185">Reference proteome</keyword>
<name>A0A2G5BL01_COERN</name>
<gene>
    <name evidence="2" type="ORF">COEREDRAFT_13013</name>
</gene>
<feature type="region of interest" description="Disordered" evidence="1">
    <location>
        <begin position="1"/>
        <end position="37"/>
    </location>
</feature>
<feature type="compositionally biased region" description="Basic and acidic residues" evidence="1">
    <location>
        <begin position="28"/>
        <end position="37"/>
    </location>
</feature>
<reference evidence="2 3" key="1">
    <citation type="journal article" date="2015" name="Genome Biol. Evol.">
        <title>Phylogenomic analyses indicate that early fungi evolved digesting cell walls of algal ancestors of land plants.</title>
        <authorList>
            <person name="Chang Y."/>
            <person name="Wang S."/>
            <person name="Sekimoto S."/>
            <person name="Aerts A.L."/>
            <person name="Choi C."/>
            <person name="Clum A."/>
            <person name="LaButti K.M."/>
            <person name="Lindquist E.A."/>
            <person name="Yee Ngan C."/>
            <person name="Ohm R.A."/>
            <person name="Salamov A.A."/>
            <person name="Grigoriev I.V."/>
            <person name="Spatafora J.W."/>
            <person name="Berbee M.L."/>
        </authorList>
    </citation>
    <scope>NUCLEOTIDE SEQUENCE [LARGE SCALE GENOMIC DNA]</scope>
    <source>
        <strain evidence="2 3">NRRL 1564</strain>
    </source>
</reference>
<evidence type="ECO:0000313" key="2">
    <source>
        <dbReference type="EMBL" id="PIA19683.1"/>
    </source>
</evidence>
<organism evidence="2 3">
    <name type="scientific">Coemansia reversa (strain ATCC 12441 / NRRL 1564)</name>
    <dbReference type="NCBI Taxonomy" id="763665"/>
    <lineage>
        <taxon>Eukaryota</taxon>
        <taxon>Fungi</taxon>
        <taxon>Fungi incertae sedis</taxon>
        <taxon>Zoopagomycota</taxon>
        <taxon>Kickxellomycotina</taxon>
        <taxon>Kickxellomycetes</taxon>
        <taxon>Kickxellales</taxon>
        <taxon>Kickxellaceae</taxon>
        <taxon>Coemansia</taxon>
    </lineage>
</organism>
<feature type="region of interest" description="Disordered" evidence="1">
    <location>
        <begin position="51"/>
        <end position="70"/>
    </location>
</feature>
<protein>
    <submittedName>
        <fullName evidence="2">Uncharacterized protein</fullName>
    </submittedName>
</protein>
<sequence length="243" mass="28508">MADNFYSPEDQLDKERSRFTYTSTDSRTNVDDKTNSECRKRQRLYYEGETDTTKWTVPPAPEIPSTTTSTYTTSDNLTTVACSTDYEPHTEEMFVLPFMEKNRSNFIPDNYKGKNIGEPELNIDEVVIQQIRSLSKAQNDFERRLYEHRRRIEHEHSKALRQLEARDIIGPIPKKEKDELLQRHKIELDHADRRAVEKLDGMRFQQQLKLQELGVPGIYPSSNVDIMQKQQATLQQLLNKKIK</sequence>
<proteinExistence type="predicted"/>
<dbReference type="AlphaFoldDB" id="A0A2G5BL01"/>
<evidence type="ECO:0000313" key="3">
    <source>
        <dbReference type="Proteomes" id="UP000242474"/>
    </source>
</evidence>